<protein>
    <submittedName>
        <fullName evidence="1">Uncharacterized protein</fullName>
    </submittedName>
</protein>
<organism evidence="1 2">
    <name type="scientific">Rhododendron molle</name>
    <name type="common">Chinese azalea</name>
    <name type="synonym">Azalea mollis</name>
    <dbReference type="NCBI Taxonomy" id="49168"/>
    <lineage>
        <taxon>Eukaryota</taxon>
        <taxon>Viridiplantae</taxon>
        <taxon>Streptophyta</taxon>
        <taxon>Embryophyta</taxon>
        <taxon>Tracheophyta</taxon>
        <taxon>Spermatophyta</taxon>
        <taxon>Magnoliopsida</taxon>
        <taxon>eudicotyledons</taxon>
        <taxon>Gunneridae</taxon>
        <taxon>Pentapetalae</taxon>
        <taxon>asterids</taxon>
        <taxon>Ericales</taxon>
        <taxon>Ericaceae</taxon>
        <taxon>Ericoideae</taxon>
        <taxon>Rhodoreae</taxon>
        <taxon>Rhododendron</taxon>
    </lineage>
</organism>
<sequence>MISLTLTPLSATFLYFKPPFSILRPQHSYHHKKNSNQRRLSNGTCKAELSQDAPIAVAIGACILNSLLFPITKGPDDEEGESLIDSTDTRFAVMGIISFIPYFNWLGPDDEEGESLIDSTDTRFAVMGIISFIPYFNWLSWVFAWLDTRKRRYAVYALVYLAPYLRSNLSLSPEESWLPIASIVFCIIYIQLEVSIKNGDLQGFQFFSEAAKTLSSVVRKNETHSDGHERVSDEVTPKDYMKLPSAEEESRNEIQGWGVRQKPLLDPEHLNKEEDGNDGKK</sequence>
<reference evidence="1" key="1">
    <citation type="submission" date="2022-02" db="EMBL/GenBank/DDBJ databases">
        <title>Plant Genome Project.</title>
        <authorList>
            <person name="Zhang R.-G."/>
        </authorList>
    </citation>
    <scope>NUCLEOTIDE SEQUENCE</scope>
    <source>
        <strain evidence="1">AT1</strain>
    </source>
</reference>
<name>A0ACC0M947_RHOML</name>
<accession>A0ACC0M947</accession>
<dbReference type="EMBL" id="CM046397">
    <property type="protein sequence ID" value="KAI8537081.1"/>
    <property type="molecule type" value="Genomic_DNA"/>
</dbReference>
<evidence type="ECO:0000313" key="2">
    <source>
        <dbReference type="Proteomes" id="UP001062846"/>
    </source>
</evidence>
<dbReference type="Proteomes" id="UP001062846">
    <property type="component" value="Chromosome 10"/>
</dbReference>
<gene>
    <name evidence="1" type="ORF">RHMOL_Rhmol10G0307300</name>
</gene>
<keyword evidence="2" id="KW-1185">Reference proteome</keyword>
<comment type="caution">
    <text evidence="1">The sequence shown here is derived from an EMBL/GenBank/DDBJ whole genome shotgun (WGS) entry which is preliminary data.</text>
</comment>
<evidence type="ECO:0000313" key="1">
    <source>
        <dbReference type="EMBL" id="KAI8537081.1"/>
    </source>
</evidence>
<proteinExistence type="predicted"/>